<dbReference type="PANTHER" id="PTHR31672">
    <property type="entry name" value="BNACNNG10540D PROTEIN"/>
    <property type="match status" value="1"/>
</dbReference>
<keyword evidence="3" id="KW-1185">Reference proteome</keyword>
<accession>A0AAV1BWN7</accession>
<evidence type="ECO:0000259" key="1">
    <source>
        <dbReference type="PROSITE" id="PS50181"/>
    </source>
</evidence>
<dbReference type="InterPro" id="IPR017451">
    <property type="entry name" value="F-box-assoc_interact_dom"/>
</dbReference>
<dbReference type="InterPro" id="IPR050796">
    <property type="entry name" value="SCF_F-box_component"/>
</dbReference>
<feature type="domain" description="F-box" evidence="1">
    <location>
        <begin position="1"/>
        <end position="43"/>
    </location>
</feature>
<dbReference type="InterPro" id="IPR036047">
    <property type="entry name" value="F-box-like_dom_sf"/>
</dbReference>
<dbReference type="SMART" id="SM00256">
    <property type="entry name" value="FBOX"/>
    <property type="match status" value="1"/>
</dbReference>
<evidence type="ECO:0000313" key="2">
    <source>
        <dbReference type="EMBL" id="CAI9086878.1"/>
    </source>
</evidence>
<dbReference type="InterPro" id="IPR006527">
    <property type="entry name" value="F-box-assoc_dom_typ1"/>
</dbReference>
<dbReference type="EMBL" id="CATKSE010000001">
    <property type="protein sequence ID" value="CAI9086878.1"/>
    <property type="molecule type" value="Genomic_DNA"/>
</dbReference>
<name>A0AAV1BWN7_OLDCO</name>
<proteinExistence type="predicted"/>
<sequence>MPNLPPEIITDILTRLPVKSLLRFRCVSKPWCTLIDSRSFTKLHLNRSLQTGSNHYIILGFLAIYSIDLNCLDSATLIRPPFSSSDISNSCNGLVLVLATNPYIWNPFTRKFRELPANSVDYPVGVEVVSAYETFGFAYDSENDDYFVLRVVEFRGPHLDWISSEAKVYSSKLNSWRRIGDFPYQLPYKRVWGAHLNGVLHTAVRNSNMGWSIMGFDVSNGMHSAIPIPDLPGAASSDGYAEFTVEVLGGCLCLVCPRRKDRTDVWIMKEYRVKESWTMLLSVAPPVVEPYYKISPLAFSKDGREVLLNHDDKQLMWYNLKKKTVRSVSVDGMPFVFYGDVCVSSLVRPDGLEGEDDDDQEKRLSKISRKRDDFLSEGFKLVL</sequence>
<dbReference type="PROSITE" id="PS50181">
    <property type="entry name" value="FBOX"/>
    <property type="match status" value="1"/>
</dbReference>
<comment type="caution">
    <text evidence="2">The sequence shown here is derived from an EMBL/GenBank/DDBJ whole genome shotgun (WGS) entry which is preliminary data.</text>
</comment>
<reference evidence="2" key="1">
    <citation type="submission" date="2023-03" db="EMBL/GenBank/DDBJ databases">
        <authorList>
            <person name="Julca I."/>
        </authorList>
    </citation>
    <scope>NUCLEOTIDE SEQUENCE</scope>
</reference>
<dbReference type="InterPro" id="IPR001810">
    <property type="entry name" value="F-box_dom"/>
</dbReference>
<evidence type="ECO:0000313" key="3">
    <source>
        <dbReference type="Proteomes" id="UP001161247"/>
    </source>
</evidence>
<dbReference type="NCBIfam" id="TIGR01640">
    <property type="entry name" value="F_box_assoc_1"/>
    <property type="match status" value="1"/>
</dbReference>
<dbReference type="AlphaFoldDB" id="A0AAV1BWN7"/>
<dbReference type="SUPFAM" id="SSF81383">
    <property type="entry name" value="F-box domain"/>
    <property type="match status" value="1"/>
</dbReference>
<dbReference type="CDD" id="cd22157">
    <property type="entry name" value="F-box_AtFBW1-like"/>
    <property type="match status" value="1"/>
</dbReference>
<dbReference type="PANTHER" id="PTHR31672:SF13">
    <property type="entry name" value="F-BOX PROTEIN CPR30-LIKE"/>
    <property type="match status" value="1"/>
</dbReference>
<dbReference type="Proteomes" id="UP001161247">
    <property type="component" value="Unassembled WGS sequence"/>
</dbReference>
<gene>
    <name evidence="2" type="ORF">OLC1_LOCUS24855</name>
</gene>
<protein>
    <submittedName>
        <fullName evidence="2">OLC1v1020801C1</fullName>
    </submittedName>
</protein>
<dbReference type="Pfam" id="PF07734">
    <property type="entry name" value="FBA_1"/>
    <property type="match status" value="1"/>
</dbReference>
<dbReference type="Pfam" id="PF00646">
    <property type="entry name" value="F-box"/>
    <property type="match status" value="1"/>
</dbReference>
<dbReference type="Gene3D" id="1.20.1280.50">
    <property type="match status" value="1"/>
</dbReference>
<organism evidence="2 3">
    <name type="scientific">Oldenlandia corymbosa var. corymbosa</name>
    <dbReference type="NCBI Taxonomy" id="529605"/>
    <lineage>
        <taxon>Eukaryota</taxon>
        <taxon>Viridiplantae</taxon>
        <taxon>Streptophyta</taxon>
        <taxon>Embryophyta</taxon>
        <taxon>Tracheophyta</taxon>
        <taxon>Spermatophyta</taxon>
        <taxon>Magnoliopsida</taxon>
        <taxon>eudicotyledons</taxon>
        <taxon>Gunneridae</taxon>
        <taxon>Pentapetalae</taxon>
        <taxon>asterids</taxon>
        <taxon>lamiids</taxon>
        <taxon>Gentianales</taxon>
        <taxon>Rubiaceae</taxon>
        <taxon>Rubioideae</taxon>
        <taxon>Spermacoceae</taxon>
        <taxon>Hedyotis-Oldenlandia complex</taxon>
        <taxon>Oldenlandia</taxon>
    </lineage>
</organism>